<reference evidence="3 4" key="1">
    <citation type="submission" date="2016-10" db="EMBL/GenBank/DDBJ databases">
        <authorList>
            <person name="de Groot N.N."/>
        </authorList>
    </citation>
    <scope>NUCLEOTIDE SEQUENCE [LARGE SCALE GENOMIC DNA]</scope>
    <source>
        <strain evidence="3 4">CGMCC 1.9113</strain>
    </source>
</reference>
<dbReference type="NCBIfam" id="TIGR02595">
    <property type="entry name" value="PEP_CTERM"/>
    <property type="match status" value="1"/>
</dbReference>
<keyword evidence="4" id="KW-1185">Reference proteome</keyword>
<dbReference type="RefSeq" id="WP_245739407.1">
    <property type="nucleotide sequence ID" value="NZ_FOXP01000019.1"/>
</dbReference>
<dbReference type="AlphaFoldDB" id="A0A1I5UX14"/>
<dbReference type="NCBIfam" id="NF035944">
    <property type="entry name" value="PEPxxWA-CTERM"/>
    <property type="match status" value="1"/>
</dbReference>
<dbReference type="Proteomes" id="UP000199586">
    <property type="component" value="Unassembled WGS sequence"/>
</dbReference>
<evidence type="ECO:0000259" key="2">
    <source>
        <dbReference type="Pfam" id="PF07589"/>
    </source>
</evidence>
<evidence type="ECO:0000313" key="4">
    <source>
        <dbReference type="Proteomes" id="UP000199586"/>
    </source>
</evidence>
<feature type="chain" id="PRO_5011779659" evidence="1">
    <location>
        <begin position="32"/>
        <end position="248"/>
    </location>
</feature>
<dbReference type="Pfam" id="PF07589">
    <property type="entry name" value="PEP-CTERM"/>
    <property type="match status" value="1"/>
</dbReference>
<keyword evidence="1" id="KW-0732">Signal</keyword>
<evidence type="ECO:0000313" key="3">
    <source>
        <dbReference type="EMBL" id="SFP99758.1"/>
    </source>
</evidence>
<dbReference type="EMBL" id="FOXP01000019">
    <property type="protein sequence ID" value="SFP99758.1"/>
    <property type="molecule type" value="Genomic_DNA"/>
</dbReference>
<gene>
    <name evidence="3" type="ORF">SAMN04488241_1194</name>
</gene>
<dbReference type="STRING" id="634430.SAMN04488241_1194"/>
<protein>
    <submittedName>
        <fullName evidence="3">PEP-CTERM protein-sorting domain-containing protein</fullName>
    </submittedName>
</protein>
<evidence type="ECO:0000256" key="1">
    <source>
        <dbReference type="SAM" id="SignalP"/>
    </source>
</evidence>
<sequence length="248" mass="25062">MFINTTFSRSKLTLAAVAAFGSLAMAVPASAATLVQYDFTGNVGNEASEPASFSATNVSGVAFTRGAGLNTPSGSDAFASSGWSAYAASPTDFLTFGLNIASGYTASVNQLVFAARSSNTGPGDLALLAAIDGGAFNQIATFTQSAENVLNRTLNFSSIEGTSSVVFRIVANSARAANGTTLATGGTFRVQNSVGTTASPFSINGTVSAVTAAVPEPATWALMLVGFGLVGGAMRRRNSKVSTTVTYA</sequence>
<name>A0A1I5UX14_9SPHN</name>
<accession>A0A1I5UX14</accession>
<organism evidence="3 4">
    <name type="scientific">Sphingomonas rubra</name>
    <dbReference type="NCBI Taxonomy" id="634430"/>
    <lineage>
        <taxon>Bacteria</taxon>
        <taxon>Pseudomonadati</taxon>
        <taxon>Pseudomonadota</taxon>
        <taxon>Alphaproteobacteria</taxon>
        <taxon>Sphingomonadales</taxon>
        <taxon>Sphingomonadaceae</taxon>
        <taxon>Sphingomonas</taxon>
    </lineage>
</organism>
<proteinExistence type="predicted"/>
<feature type="signal peptide" evidence="1">
    <location>
        <begin position="1"/>
        <end position="31"/>
    </location>
</feature>
<feature type="domain" description="Ice-binding protein C-terminal" evidence="2">
    <location>
        <begin position="213"/>
        <end position="237"/>
    </location>
</feature>
<dbReference type="InterPro" id="IPR013424">
    <property type="entry name" value="Ice-binding_C"/>
</dbReference>